<dbReference type="PRINTS" id="PR00364">
    <property type="entry name" value="DISEASERSIST"/>
</dbReference>
<sequence length="951" mass="108936">MAAAHYDVGQSSRQREQSAYDVFLSFRGEDIRKSFIDHLLQALTQRGIRVFYDDKSLERGYEIQLKLYEAIESSKIAIVTFSRGYAYSRWCLDELVKIMERRRSHGLIVLTVFYDVVPTIVRKQSGPYQEAFHEHEANYEDERVKKWRQALTAADLAGYEAQFIQNIVKEVETKLDDRQLAIPKYMVGANSLLIKEINKWLQNGSSQVEVGIIYGLGGVGKTTNAKVVYNKNYLRFESDSFLAGVINTKGSEHDFIRLQKQLIRNITGNEEIKIDSVHDGRQKIKKTIGTKKILVVFDDINEEVELNKMSECSDWFFPGSKILITTRNKHLLRNDKSVVARFESCVLDEKCSVELFSYHAFGQPAPPEDYTNIFMQFVEYCGGLPLALEVSASSLRSLSSKMWGEEFARLREYSDEKVNNVLKWSFNSLQHSTVKDIFLHITFYMVGMKREFALWILDGCRLHGKIGLENLISQCLVSVCEYSDTLMMHQLIQQMGYEVVRQESPIDLGRRSRLFSQKDAYEATPAIKGLFLNIPDALDNDISSDGSYAVHSVKHMRMTYTPTNPSRQVPQQFRSIKTYAFTKMNYLDLLLLENVKLEGGFEDFPKGIKWLLWIGCPLKEIPLNFYFDELVVLDMQKSCLFHAWSSSKYIRALKTLNLSHSHYLRSTPDLSNAHMLEWISCEGCTSLVEVHESMGKLAYLTYLNLDGCINLVTLPEFNGNFKKVITKFLVKGCINLRNLPINRLGYVELLDLDGCRSLFKSSNICPSLTLFDIFLPSLKKLSLTNFGISGDAVMEMVSHATSLESLNLSNNPIGVISNMNRRPCLKLTQLRLENCGISRVDDMGMMSLAPSLEYLDLSNNPICVMGDMSRSVCLKLKYLFLNNCPSLLSISNIFKDCWLEAEHSHSLKRITYFKGRRSIEEKQRHLIKADDCQQYVEIEYQISDAAIIERI</sequence>
<accession>A0A7N1A4D7</accession>
<keyword evidence="1" id="KW-0433">Leucine-rich repeat</keyword>
<dbReference type="Proteomes" id="UP000594263">
    <property type="component" value="Unplaced"/>
</dbReference>
<dbReference type="PROSITE" id="PS50104">
    <property type="entry name" value="TIR"/>
    <property type="match status" value="1"/>
</dbReference>
<evidence type="ECO:0000256" key="4">
    <source>
        <dbReference type="ARBA" id="ARBA00023027"/>
    </source>
</evidence>
<keyword evidence="7" id="KW-1185">Reference proteome</keyword>
<dbReference type="GO" id="GO:0006952">
    <property type="term" value="P:defense response"/>
    <property type="evidence" value="ECO:0007669"/>
    <property type="project" value="UniProtKB-KW"/>
</dbReference>
<dbReference type="GO" id="GO:0007165">
    <property type="term" value="P:signal transduction"/>
    <property type="evidence" value="ECO:0007669"/>
    <property type="project" value="InterPro"/>
</dbReference>
<evidence type="ECO:0000256" key="1">
    <source>
        <dbReference type="ARBA" id="ARBA00022614"/>
    </source>
</evidence>
<dbReference type="InterPro" id="IPR027417">
    <property type="entry name" value="P-loop_NTPase"/>
</dbReference>
<keyword evidence="3" id="KW-0611">Plant defense</keyword>
<dbReference type="AlphaFoldDB" id="A0A7N1A4D7"/>
<dbReference type="SUPFAM" id="SSF52200">
    <property type="entry name" value="Toll/Interleukin receptor TIR domain"/>
    <property type="match status" value="1"/>
</dbReference>
<dbReference type="Gramene" id="Kaladp0080s0146.1.v1.1">
    <property type="protein sequence ID" value="Kaladp0080s0146.1.v1.1"/>
    <property type="gene ID" value="Kaladp0080s0146.v1.1"/>
</dbReference>
<dbReference type="Gene3D" id="3.80.10.10">
    <property type="entry name" value="Ribonuclease Inhibitor"/>
    <property type="match status" value="2"/>
</dbReference>
<reference evidence="6" key="1">
    <citation type="submission" date="2021-01" db="UniProtKB">
        <authorList>
            <consortium name="EnsemblPlants"/>
        </authorList>
    </citation>
    <scope>IDENTIFICATION</scope>
</reference>
<dbReference type="PANTHER" id="PTHR11017:SF271">
    <property type="entry name" value="DISEASE RESISTANCE PROTEIN (TIR-NBS-LRR CLASS) FAMILY"/>
    <property type="match status" value="1"/>
</dbReference>
<dbReference type="SUPFAM" id="SSF52058">
    <property type="entry name" value="L domain-like"/>
    <property type="match status" value="1"/>
</dbReference>
<dbReference type="PROSITE" id="PS51450">
    <property type="entry name" value="LRR"/>
    <property type="match status" value="2"/>
</dbReference>
<dbReference type="Gene3D" id="1.10.8.430">
    <property type="entry name" value="Helical domain of apoptotic protease-activating factors"/>
    <property type="match status" value="1"/>
</dbReference>
<dbReference type="PANTHER" id="PTHR11017">
    <property type="entry name" value="LEUCINE-RICH REPEAT-CONTAINING PROTEIN"/>
    <property type="match status" value="1"/>
</dbReference>
<name>A0A7N1A4D7_KALFE</name>
<dbReference type="Pfam" id="PF23282">
    <property type="entry name" value="WHD_ROQ1"/>
    <property type="match status" value="1"/>
</dbReference>
<dbReference type="SUPFAM" id="SSF52540">
    <property type="entry name" value="P-loop containing nucleoside triphosphate hydrolases"/>
    <property type="match status" value="1"/>
</dbReference>
<evidence type="ECO:0000313" key="7">
    <source>
        <dbReference type="Proteomes" id="UP000594263"/>
    </source>
</evidence>
<dbReference type="SMART" id="SM00255">
    <property type="entry name" value="TIR"/>
    <property type="match status" value="1"/>
</dbReference>
<dbReference type="OMA" id="YESQHNV"/>
<feature type="domain" description="TIR" evidence="5">
    <location>
        <begin position="18"/>
        <end position="151"/>
    </location>
</feature>
<dbReference type="EnsemblPlants" id="Kaladp0080s0146.1.v1.1">
    <property type="protein sequence ID" value="Kaladp0080s0146.1.v1.1"/>
    <property type="gene ID" value="Kaladp0080s0146.v1.1"/>
</dbReference>
<dbReference type="InterPro" id="IPR042197">
    <property type="entry name" value="Apaf_helical"/>
</dbReference>
<dbReference type="Pfam" id="PF01582">
    <property type="entry name" value="TIR"/>
    <property type="match status" value="1"/>
</dbReference>
<proteinExistence type="predicted"/>
<evidence type="ECO:0000256" key="2">
    <source>
        <dbReference type="ARBA" id="ARBA00022737"/>
    </source>
</evidence>
<evidence type="ECO:0000259" key="5">
    <source>
        <dbReference type="PROSITE" id="PS50104"/>
    </source>
</evidence>
<organism evidence="6 7">
    <name type="scientific">Kalanchoe fedtschenkoi</name>
    <name type="common">Lavender scallops</name>
    <name type="synonym">South American air plant</name>
    <dbReference type="NCBI Taxonomy" id="63787"/>
    <lineage>
        <taxon>Eukaryota</taxon>
        <taxon>Viridiplantae</taxon>
        <taxon>Streptophyta</taxon>
        <taxon>Embryophyta</taxon>
        <taxon>Tracheophyta</taxon>
        <taxon>Spermatophyta</taxon>
        <taxon>Magnoliopsida</taxon>
        <taxon>eudicotyledons</taxon>
        <taxon>Gunneridae</taxon>
        <taxon>Pentapetalae</taxon>
        <taxon>Saxifragales</taxon>
        <taxon>Crassulaceae</taxon>
        <taxon>Kalanchoe</taxon>
    </lineage>
</organism>
<dbReference type="InterPro" id="IPR044974">
    <property type="entry name" value="Disease_R_plants"/>
</dbReference>
<dbReference type="SUPFAM" id="SSF46785">
    <property type="entry name" value="Winged helix' DNA-binding domain"/>
    <property type="match status" value="1"/>
</dbReference>
<evidence type="ECO:0000256" key="3">
    <source>
        <dbReference type="ARBA" id="ARBA00022821"/>
    </source>
</evidence>
<keyword evidence="4" id="KW-0520">NAD</keyword>
<protein>
    <recommendedName>
        <fullName evidence="5">TIR domain-containing protein</fullName>
    </recommendedName>
</protein>
<dbReference type="Pfam" id="PF00931">
    <property type="entry name" value="NB-ARC"/>
    <property type="match status" value="1"/>
</dbReference>
<evidence type="ECO:0000313" key="6">
    <source>
        <dbReference type="EnsemblPlants" id="Kaladp0080s0146.1.v1.1"/>
    </source>
</evidence>
<dbReference type="Gene3D" id="3.40.50.10140">
    <property type="entry name" value="Toll/interleukin-1 receptor homology (TIR) domain"/>
    <property type="match status" value="1"/>
</dbReference>
<dbReference type="Gene3D" id="3.40.50.300">
    <property type="entry name" value="P-loop containing nucleotide triphosphate hydrolases"/>
    <property type="match status" value="1"/>
</dbReference>
<keyword evidence="2" id="KW-0677">Repeat</keyword>
<dbReference type="InterPro" id="IPR035897">
    <property type="entry name" value="Toll_tir_struct_dom_sf"/>
</dbReference>
<dbReference type="InterPro" id="IPR000157">
    <property type="entry name" value="TIR_dom"/>
</dbReference>
<dbReference type="FunFam" id="3.40.50.10140:FF:000007">
    <property type="entry name" value="Disease resistance protein (TIR-NBS-LRR class)"/>
    <property type="match status" value="1"/>
</dbReference>
<dbReference type="GO" id="GO:0043531">
    <property type="term" value="F:ADP binding"/>
    <property type="evidence" value="ECO:0007669"/>
    <property type="project" value="InterPro"/>
</dbReference>
<dbReference type="InterPro" id="IPR032675">
    <property type="entry name" value="LRR_dom_sf"/>
</dbReference>
<dbReference type="InterPro" id="IPR001611">
    <property type="entry name" value="Leu-rich_rpt"/>
</dbReference>
<dbReference type="InterPro" id="IPR058192">
    <property type="entry name" value="WHD_ROQ1-like"/>
</dbReference>
<dbReference type="InterPro" id="IPR002182">
    <property type="entry name" value="NB-ARC"/>
</dbReference>
<dbReference type="InterPro" id="IPR036390">
    <property type="entry name" value="WH_DNA-bd_sf"/>
</dbReference>